<dbReference type="Proteomes" id="UP000472272">
    <property type="component" value="Chromosome 9"/>
</dbReference>
<feature type="transmembrane region" description="Helical" evidence="2">
    <location>
        <begin position="96"/>
        <end position="115"/>
    </location>
</feature>
<reference evidence="3" key="3">
    <citation type="submission" date="2025-09" db="UniProtKB">
        <authorList>
            <consortium name="Ensembl"/>
        </authorList>
    </citation>
    <scope>IDENTIFICATION</scope>
</reference>
<organism evidence="3 4">
    <name type="scientific">Podarcis muralis</name>
    <name type="common">Wall lizard</name>
    <name type="synonym">Lacerta muralis</name>
    <dbReference type="NCBI Taxonomy" id="64176"/>
    <lineage>
        <taxon>Eukaryota</taxon>
        <taxon>Metazoa</taxon>
        <taxon>Chordata</taxon>
        <taxon>Craniata</taxon>
        <taxon>Vertebrata</taxon>
        <taxon>Euteleostomi</taxon>
        <taxon>Lepidosauria</taxon>
        <taxon>Squamata</taxon>
        <taxon>Bifurcata</taxon>
        <taxon>Unidentata</taxon>
        <taxon>Episquamata</taxon>
        <taxon>Laterata</taxon>
        <taxon>Lacertibaenia</taxon>
        <taxon>Lacertidae</taxon>
        <taxon>Podarcis</taxon>
    </lineage>
</organism>
<keyword evidence="2" id="KW-1133">Transmembrane helix</keyword>
<dbReference type="PANTHER" id="PTHR31102:SF1">
    <property type="entry name" value="CATION_H+ EXCHANGER DOMAIN-CONTAINING PROTEIN"/>
    <property type="match status" value="1"/>
</dbReference>
<proteinExistence type="inferred from homology"/>
<sequence length="211" mass="23117">MHLLISKPHQFQQPSILDSKAVDGHTQTEETALLNSCEHQTQEPVVESKTSGKLRRICACPPQGIIARIVTNAMVLVWSVAWSITGQECLPGGNLFGILFLFFSAVIGGKFMGIIKLPGLPPFPPLLGMLLVGFLLRNVPLISNIVRIKVKWAVALKNIALSVILARAGLGLDPKVDYELCLDARMRHSHTHPSRVLFWCGCEAEIGSFCI</sequence>
<evidence type="ECO:0000256" key="2">
    <source>
        <dbReference type="SAM" id="Phobius"/>
    </source>
</evidence>
<name>A0A670IU10_PODMU</name>
<dbReference type="PANTHER" id="PTHR31102">
    <property type="match status" value="1"/>
</dbReference>
<dbReference type="GO" id="GO:0098662">
    <property type="term" value="P:inorganic cation transmembrane transport"/>
    <property type="evidence" value="ECO:0007669"/>
    <property type="project" value="TreeGrafter"/>
</dbReference>
<protein>
    <recommendedName>
        <fullName evidence="5">Cation/H+ exchanger domain-containing protein</fullName>
    </recommendedName>
</protein>
<evidence type="ECO:0000256" key="1">
    <source>
        <dbReference type="ARBA" id="ARBA00007367"/>
    </source>
</evidence>
<feature type="transmembrane region" description="Helical" evidence="2">
    <location>
        <begin position="65"/>
        <end position="84"/>
    </location>
</feature>
<keyword evidence="2" id="KW-0812">Transmembrane</keyword>
<reference evidence="3" key="2">
    <citation type="submission" date="2025-08" db="UniProtKB">
        <authorList>
            <consortium name="Ensembl"/>
        </authorList>
    </citation>
    <scope>IDENTIFICATION</scope>
</reference>
<feature type="transmembrane region" description="Helical" evidence="2">
    <location>
        <begin position="127"/>
        <end position="146"/>
    </location>
</feature>
<dbReference type="Ensembl" id="ENSPMRT00000016470.1">
    <property type="protein sequence ID" value="ENSPMRP00000015420.1"/>
    <property type="gene ID" value="ENSPMRG00000010272.1"/>
</dbReference>
<evidence type="ECO:0008006" key="5">
    <source>
        <dbReference type="Google" id="ProtNLM"/>
    </source>
</evidence>
<dbReference type="InterPro" id="IPR051843">
    <property type="entry name" value="CPA1_transporter"/>
</dbReference>
<accession>A0A670IU10</accession>
<keyword evidence="2" id="KW-0472">Membrane</keyword>
<dbReference type="AlphaFoldDB" id="A0A670IU10"/>
<comment type="similarity">
    <text evidence="1">Belongs to the monovalent cation:proton antiporter 1 (CPA1) transporter (TC 2.A.36) family.</text>
</comment>
<keyword evidence="4" id="KW-1185">Reference proteome</keyword>
<evidence type="ECO:0000313" key="3">
    <source>
        <dbReference type="Ensembl" id="ENSPMRP00000015420.1"/>
    </source>
</evidence>
<evidence type="ECO:0000313" key="4">
    <source>
        <dbReference type="Proteomes" id="UP000472272"/>
    </source>
</evidence>
<dbReference type="GeneTree" id="ENSGT00390000013285"/>
<reference evidence="3 4" key="1">
    <citation type="journal article" date="2019" name="Proc. Natl. Acad. Sci. U.S.A.">
        <title>Regulatory changes in pterin and carotenoid genes underlie balanced color polymorphisms in the wall lizard.</title>
        <authorList>
            <person name="Andrade P."/>
            <person name="Pinho C."/>
            <person name="Perez I de Lanuza G."/>
            <person name="Afonso S."/>
            <person name="Brejcha J."/>
            <person name="Rubin C.J."/>
            <person name="Wallerman O."/>
            <person name="Pereira P."/>
            <person name="Sabatino S.J."/>
            <person name="Bellati A."/>
            <person name="Pellitteri-Rosa D."/>
            <person name="Bosakova Z."/>
            <person name="Bunikis I."/>
            <person name="Carretero M.A."/>
            <person name="Feiner N."/>
            <person name="Marsik P."/>
            <person name="Pauperio F."/>
            <person name="Salvi D."/>
            <person name="Soler L."/>
            <person name="While G.M."/>
            <person name="Uller T."/>
            <person name="Font E."/>
            <person name="Andersson L."/>
            <person name="Carneiro M."/>
        </authorList>
    </citation>
    <scope>NUCLEOTIDE SEQUENCE</scope>
</reference>